<name>M2YD97_9MICC</name>
<evidence type="ECO:0000256" key="1">
    <source>
        <dbReference type="SAM" id="MobiDB-lite"/>
    </source>
</evidence>
<dbReference type="InterPro" id="IPR000073">
    <property type="entry name" value="AB_hydrolase_1"/>
</dbReference>
<accession>M2YD97</accession>
<keyword evidence="4" id="KW-1185">Reference proteome</keyword>
<dbReference type="STRING" id="71999.KPaMU14_06910"/>
<evidence type="ECO:0000259" key="2">
    <source>
        <dbReference type="Pfam" id="PF12697"/>
    </source>
</evidence>
<dbReference type="GO" id="GO:0003824">
    <property type="term" value="F:catalytic activity"/>
    <property type="evidence" value="ECO:0007669"/>
    <property type="project" value="UniProtKB-ARBA"/>
</dbReference>
<feature type="compositionally biased region" description="Basic and acidic residues" evidence="1">
    <location>
        <begin position="211"/>
        <end position="225"/>
    </location>
</feature>
<dbReference type="PANTHER" id="PTHR43358">
    <property type="entry name" value="ALPHA/BETA-HYDROLASE"/>
    <property type="match status" value="1"/>
</dbReference>
<organism evidence="3 4">
    <name type="scientific">Kocuria palustris PEL</name>
    <dbReference type="NCBI Taxonomy" id="1236550"/>
    <lineage>
        <taxon>Bacteria</taxon>
        <taxon>Bacillati</taxon>
        <taxon>Actinomycetota</taxon>
        <taxon>Actinomycetes</taxon>
        <taxon>Micrococcales</taxon>
        <taxon>Micrococcaceae</taxon>
        <taxon>Kocuria</taxon>
    </lineage>
</organism>
<dbReference type="Gene3D" id="3.40.50.1820">
    <property type="entry name" value="alpha/beta hydrolase"/>
    <property type="match status" value="1"/>
</dbReference>
<feature type="domain" description="AB hydrolase-1" evidence="2">
    <location>
        <begin position="240"/>
        <end position="449"/>
    </location>
</feature>
<feature type="compositionally biased region" description="Low complexity" evidence="1">
    <location>
        <begin position="1"/>
        <end position="21"/>
    </location>
</feature>
<dbReference type="AlphaFoldDB" id="M2YD97"/>
<dbReference type="InterPro" id="IPR029058">
    <property type="entry name" value="AB_hydrolase_fold"/>
</dbReference>
<reference evidence="3 4" key="1">
    <citation type="journal article" date="2014" name="Genome Announc.">
        <title>Draft Genome Sequence of Kocuria palustris PEL.</title>
        <authorList>
            <person name="Sharma G."/>
            <person name="Khatri I."/>
            <person name="Subramanian S."/>
        </authorList>
    </citation>
    <scope>NUCLEOTIDE SEQUENCE [LARGE SCALE GENOMIC DNA]</scope>
    <source>
        <strain evidence="3 4">PEL</strain>
    </source>
</reference>
<evidence type="ECO:0000313" key="4">
    <source>
        <dbReference type="Proteomes" id="UP000009877"/>
    </source>
</evidence>
<gene>
    <name evidence="3" type="ORF">C884_00482</name>
</gene>
<proteinExistence type="predicted"/>
<protein>
    <submittedName>
        <fullName evidence="3">Secreted protein</fullName>
    </submittedName>
</protein>
<evidence type="ECO:0000313" key="3">
    <source>
        <dbReference type="EMBL" id="EME36495.1"/>
    </source>
</evidence>
<dbReference type="Proteomes" id="UP000009877">
    <property type="component" value="Unassembled WGS sequence"/>
</dbReference>
<feature type="region of interest" description="Disordered" evidence="1">
    <location>
        <begin position="1"/>
        <end position="25"/>
    </location>
</feature>
<dbReference type="SUPFAM" id="SSF53474">
    <property type="entry name" value="alpha/beta-Hydrolases"/>
    <property type="match status" value="1"/>
</dbReference>
<dbReference type="RefSeq" id="WP_006214903.1">
    <property type="nucleotide sequence ID" value="NZ_ANHZ02000014.1"/>
</dbReference>
<sequence length="468" mass="50828">MPESVRSSSRSARSRPLAALRGQPRESSSVWARGAVAGTALTVGAASLSFGVSSAIAAYVARQVVVPPRYRSEDLSIHEYSPVDRQAHPDALPGAGEVRLAATVETTVDGVYSLRFGGGEGHARIGEILSWSPAAGEVVREVQEVYSGDLSAASRGWWAGTVYPDPAAAGYRFHEVELPMEMGAAPCWVVPAGQERDPQRAAEHSTTARQYRRDDAQHEAAHAAAEDPAAQQLPGPWAIMVHGRGAQRMEAIRALDTAQRMGLTSLLISYRNDREAPASPDGRYGLGFTEWKDVQLAISYAKLRGATRIVLFGWSMGGAICLQTADLSIYRADIAGMVLTGPVVDWFTLFTHHTASRHIPSAITTMAQSLITSPRGLWLTGLAAPLDLGSLDWITRADQLQTPTLILHSADDEFVPDTASKRLAELNDRVEMVGFERARHTKEWNVDPQRWESSVLSWAQRVLPDLHG</sequence>
<dbReference type="PANTHER" id="PTHR43358:SF4">
    <property type="entry name" value="ALPHA_BETA HYDROLASE FOLD-1 DOMAIN-CONTAINING PROTEIN"/>
    <property type="match status" value="1"/>
</dbReference>
<dbReference type="InterPro" id="IPR052920">
    <property type="entry name" value="DNA-binding_regulatory"/>
</dbReference>
<dbReference type="Pfam" id="PF12697">
    <property type="entry name" value="Abhydrolase_6"/>
    <property type="match status" value="1"/>
</dbReference>
<comment type="caution">
    <text evidence="3">The sequence shown here is derived from an EMBL/GenBank/DDBJ whole genome shotgun (WGS) entry which is preliminary data.</text>
</comment>
<feature type="region of interest" description="Disordered" evidence="1">
    <location>
        <begin position="195"/>
        <end position="230"/>
    </location>
</feature>
<dbReference type="EMBL" id="ANHZ02000014">
    <property type="protein sequence ID" value="EME36495.1"/>
    <property type="molecule type" value="Genomic_DNA"/>
</dbReference>